<evidence type="ECO:0000313" key="1">
    <source>
        <dbReference type="EMBL" id="GKT29415.1"/>
    </source>
</evidence>
<dbReference type="NCBIfam" id="TIGR01549">
    <property type="entry name" value="HAD-SF-IA-v1"/>
    <property type="match status" value="1"/>
</dbReference>
<dbReference type="Gene3D" id="1.10.260.80">
    <property type="match status" value="1"/>
</dbReference>
<feature type="non-terminal residue" evidence="1">
    <location>
        <position position="154"/>
    </location>
</feature>
<protein>
    <submittedName>
        <fullName evidence="1">Multi-domain containing protein</fullName>
    </submittedName>
</protein>
<dbReference type="PANTHER" id="PTHR43434:SF1">
    <property type="entry name" value="PHOSPHOGLYCOLATE PHOSPHATASE"/>
    <property type="match status" value="1"/>
</dbReference>
<dbReference type="InterPro" id="IPR050155">
    <property type="entry name" value="HAD-like_hydrolase_sf"/>
</dbReference>
<dbReference type="NCBIfam" id="TIGR01509">
    <property type="entry name" value="HAD-SF-IA-v3"/>
    <property type="match status" value="1"/>
</dbReference>
<comment type="caution">
    <text evidence="1">The sequence shown here is derived from an EMBL/GenBank/DDBJ whole genome shotgun (WGS) entry which is preliminary data.</text>
</comment>
<dbReference type="Proteomes" id="UP001057375">
    <property type="component" value="Unassembled WGS sequence"/>
</dbReference>
<gene>
    <name evidence="1" type="ORF">ADUPG1_001180</name>
</gene>
<dbReference type="InterPro" id="IPR023214">
    <property type="entry name" value="HAD_sf"/>
</dbReference>
<dbReference type="SFLD" id="SFLDS00003">
    <property type="entry name" value="Haloacid_Dehalogenase"/>
    <property type="match status" value="1"/>
</dbReference>
<name>A0ABQ5KDG5_9EUKA</name>
<dbReference type="Pfam" id="PF00702">
    <property type="entry name" value="Hydrolase"/>
    <property type="match status" value="1"/>
</dbReference>
<evidence type="ECO:0000313" key="2">
    <source>
        <dbReference type="Proteomes" id="UP001057375"/>
    </source>
</evidence>
<dbReference type="InterPro" id="IPR006439">
    <property type="entry name" value="HAD-SF_hydro_IA"/>
</dbReference>
<reference evidence="1" key="1">
    <citation type="submission" date="2022-03" db="EMBL/GenBank/DDBJ databases">
        <title>Draft genome sequence of Aduncisulcus paluster, a free-living microaerophilic Fornicata.</title>
        <authorList>
            <person name="Yuyama I."/>
            <person name="Kume K."/>
            <person name="Tamura T."/>
            <person name="Inagaki Y."/>
            <person name="Hashimoto T."/>
        </authorList>
    </citation>
    <scope>NUCLEOTIDE SEQUENCE</scope>
    <source>
        <strain evidence="1">NY0171</strain>
    </source>
</reference>
<dbReference type="InterPro" id="IPR036412">
    <property type="entry name" value="HAD-like_sf"/>
</dbReference>
<dbReference type="EMBL" id="BQXS01000836">
    <property type="protein sequence ID" value="GKT29415.1"/>
    <property type="molecule type" value="Genomic_DNA"/>
</dbReference>
<dbReference type="SFLD" id="SFLDG01129">
    <property type="entry name" value="C1.5:_HAD__Beta-PGM__Phosphata"/>
    <property type="match status" value="1"/>
</dbReference>
<dbReference type="Gene3D" id="3.40.50.1000">
    <property type="entry name" value="HAD superfamily/HAD-like"/>
    <property type="match status" value="1"/>
</dbReference>
<proteinExistence type="predicted"/>
<dbReference type="SUPFAM" id="SSF56784">
    <property type="entry name" value="HAD-like"/>
    <property type="match status" value="1"/>
</dbReference>
<accession>A0ABQ5KDG5</accession>
<dbReference type="PANTHER" id="PTHR43434">
    <property type="entry name" value="PHOSPHOGLYCOLATE PHOSPHATASE"/>
    <property type="match status" value="1"/>
</dbReference>
<keyword evidence="2" id="KW-1185">Reference proteome</keyword>
<sequence>MKTIEAIIFDFDGTLAELTIDFDEMKKRLKALGTDCLAEEDPELGKEFHTRCRFLIISMEVEAARNGKLFPFTCDMLNGLRNSGIKTGIITRNTAAAVRELVPEINKLSGCFLSREDVQNVKPHPEHLFKALEVIGVSPENTLMVGDHPMDIET</sequence>
<organism evidence="1 2">
    <name type="scientific">Aduncisulcus paluster</name>
    <dbReference type="NCBI Taxonomy" id="2918883"/>
    <lineage>
        <taxon>Eukaryota</taxon>
        <taxon>Metamonada</taxon>
        <taxon>Carpediemonas-like organisms</taxon>
        <taxon>Aduncisulcus</taxon>
    </lineage>
</organism>